<proteinExistence type="inferred from homology"/>
<evidence type="ECO:0000256" key="3">
    <source>
        <dbReference type="SAM" id="SignalP"/>
    </source>
</evidence>
<evidence type="ECO:0000256" key="1">
    <source>
        <dbReference type="ARBA" id="ARBA00009646"/>
    </source>
</evidence>
<reference evidence="5 6" key="1">
    <citation type="submission" date="2024-08" db="EMBL/GenBank/DDBJ databases">
        <authorList>
            <person name="Cucini C."/>
            <person name="Frati F."/>
        </authorList>
    </citation>
    <scope>NUCLEOTIDE SEQUENCE [LARGE SCALE GENOMIC DNA]</scope>
</reference>
<evidence type="ECO:0000313" key="6">
    <source>
        <dbReference type="Proteomes" id="UP001642540"/>
    </source>
</evidence>
<dbReference type="InterPro" id="IPR001064">
    <property type="entry name" value="Beta/gamma_crystallin"/>
</dbReference>
<protein>
    <recommendedName>
        <fullName evidence="4">Beta/gamma crystallin 'Greek key' domain-containing protein</fullName>
    </recommendedName>
</protein>
<gene>
    <name evidence="5" type="ORF">ODALV1_LOCUS9393</name>
</gene>
<sequence>MCKNLFTNEFLLTFLVVGNFVATESLYFPPYLQVYSYKHCIGYSNYTMETNLNITDPSLNFPISFSTRGLWRIQSFDRLNAGGSPVLTITTTFDHNQPNCYFFDFENQILKSVENLVPSDLDDSTLVLYSSAGFDGQKTIVRSKTPNFTSPLRVQAWAFTGSHRFTLYEEANFAGASYCLELGQNIEDFGWGISSRRQIPEIKVESVEIGCDHDVAGTNPPYNKC</sequence>
<comment type="caution">
    <text evidence="5">The sequence shown here is derived from an EMBL/GenBank/DDBJ whole genome shotgun (WGS) entry which is preliminary data.</text>
</comment>
<dbReference type="Proteomes" id="UP001642540">
    <property type="component" value="Unassembled WGS sequence"/>
</dbReference>
<dbReference type="SUPFAM" id="SSF49695">
    <property type="entry name" value="gamma-Crystallin-like"/>
    <property type="match status" value="1"/>
</dbReference>
<organism evidence="5 6">
    <name type="scientific">Orchesella dallaii</name>
    <dbReference type="NCBI Taxonomy" id="48710"/>
    <lineage>
        <taxon>Eukaryota</taxon>
        <taxon>Metazoa</taxon>
        <taxon>Ecdysozoa</taxon>
        <taxon>Arthropoda</taxon>
        <taxon>Hexapoda</taxon>
        <taxon>Collembola</taxon>
        <taxon>Entomobryomorpha</taxon>
        <taxon>Entomobryoidea</taxon>
        <taxon>Orchesellidae</taxon>
        <taxon>Orchesellinae</taxon>
        <taxon>Orchesella</taxon>
    </lineage>
</organism>
<feature type="chain" id="PRO_5046020429" description="Beta/gamma crystallin 'Greek key' domain-containing protein" evidence="3">
    <location>
        <begin position="26"/>
        <end position="225"/>
    </location>
</feature>
<name>A0ABP1QE83_9HEXA</name>
<evidence type="ECO:0000256" key="2">
    <source>
        <dbReference type="ARBA" id="ARBA00022737"/>
    </source>
</evidence>
<feature type="domain" description="Beta/gamma crystallin 'Greek key'" evidence="4">
    <location>
        <begin position="163"/>
        <end position="206"/>
    </location>
</feature>
<keyword evidence="2" id="KW-0677">Repeat</keyword>
<dbReference type="EMBL" id="CAXLJM020000028">
    <property type="protein sequence ID" value="CAL8096568.1"/>
    <property type="molecule type" value="Genomic_DNA"/>
</dbReference>
<evidence type="ECO:0000259" key="4">
    <source>
        <dbReference type="PROSITE" id="PS50915"/>
    </source>
</evidence>
<dbReference type="Gene3D" id="2.60.20.10">
    <property type="entry name" value="Crystallins"/>
    <property type="match status" value="1"/>
</dbReference>
<dbReference type="PROSITE" id="PS50915">
    <property type="entry name" value="CRYSTALLIN_BETA_GAMMA"/>
    <property type="match status" value="1"/>
</dbReference>
<dbReference type="InterPro" id="IPR011024">
    <property type="entry name" value="G_crystallin-like"/>
</dbReference>
<evidence type="ECO:0000313" key="5">
    <source>
        <dbReference type="EMBL" id="CAL8096568.1"/>
    </source>
</evidence>
<accession>A0ABP1QE83</accession>
<comment type="similarity">
    <text evidence="1">Belongs to the beta/gamma-crystallin family.</text>
</comment>
<keyword evidence="6" id="KW-1185">Reference proteome</keyword>
<keyword evidence="3" id="KW-0732">Signal</keyword>
<feature type="signal peptide" evidence="3">
    <location>
        <begin position="1"/>
        <end position="25"/>
    </location>
</feature>